<gene>
    <name evidence="3" type="ORF">JKL49_02835</name>
</gene>
<dbReference type="InterPro" id="IPR011047">
    <property type="entry name" value="Quinoprotein_ADH-like_sf"/>
</dbReference>
<dbReference type="InterPro" id="IPR002372">
    <property type="entry name" value="PQQ_rpt_dom"/>
</dbReference>
<reference evidence="3" key="1">
    <citation type="submission" date="2021-01" db="EMBL/GenBank/DDBJ databases">
        <title>Genome sequence of Phenylobacterium sp. 20VBR1 isolated from a valley glaceir, Ny-Alesund, Svalbard.</title>
        <authorList>
            <person name="Thomas F.A."/>
            <person name="Krishnan K.P."/>
            <person name="Sinha R.K."/>
        </authorList>
    </citation>
    <scope>NUCLEOTIDE SEQUENCE</scope>
    <source>
        <strain evidence="3">20VBR1</strain>
    </source>
</reference>
<accession>A0A974P3W6</accession>
<evidence type="ECO:0000256" key="1">
    <source>
        <dbReference type="SAM" id="SignalP"/>
    </source>
</evidence>
<feature type="signal peptide" evidence="1">
    <location>
        <begin position="1"/>
        <end position="23"/>
    </location>
</feature>
<keyword evidence="1" id="KW-0732">Signal</keyword>
<dbReference type="PROSITE" id="PS51257">
    <property type="entry name" value="PROKAR_LIPOPROTEIN"/>
    <property type="match status" value="1"/>
</dbReference>
<dbReference type="Pfam" id="PF01011">
    <property type="entry name" value="PQQ"/>
    <property type="match status" value="1"/>
</dbReference>
<organism evidence="3">
    <name type="scientific">Phenylobacterium glaciei</name>
    <dbReference type="NCBI Taxonomy" id="2803784"/>
    <lineage>
        <taxon>Bacteria</taxon>
        <taxon>Pseudomonadati</taxon>
        <taxon>Pseudomonadota</taxon>
        <taxon>Alphaproteobacteria</taxon>
        <taxon>Caulobacterales</taxon>
        <taxon>Caulobacteraceae</taxon>
        <taxon>Phenylobacterium</taxon>
    </lineage>
</organism>
<proteinExistence type="predicted"/>
<dbReference type="AlphaFoldDB" id="A0A974P3W6"/>
<feature type="chain" id="PRO_5037517268" description="Pyrrolo-quinoline quinone repeat domain-containing protein" evidence="1">
    <location>
        <begin position="24"/>
        <end position="80"/>
    </location>
</feature>
<evidence type="ECO:0000313" key="3">
    <source>
        <dbReference type="EMBL" id="QQZ50517.1"/>
    </source>
</evidence>
<name>A0A974P3W6_9CAUL</name>
<protein>
    <recommendedName>
        <fullName evidence="2">Pyrrolo-quinoline quinone repeat domain-containing protein</fullName>
    </recommendedName>
</protein>
<dbReference type="Gene3D" id="2.140.10.10">
    <property type="entry name" value="Quinoprotein alcohol dehydrogenase-like superfamily"/>
    <property type="match status" value="1"/>
</dbReference>
<dbReference type="SUPFAM" id="SSF50998">
    <property type="entry name" value="Quinoprotein alcohol dehydrogenase-like"/>
    <property type="match status" value="1"/>
</dbReference>
<dbReference type="EMBL" id="CP068570">
    <property type="protein sequence ID" value="QQZ50517.1"/>
    <property type="molecule type" value="Genomic_DNA"/>
</dbReference>
<evidence type="ECO:0000259" key="2">
    <source>
        <dbReference type="Pfam" id="PF01011"/>
    </source>
</evidence>
<feature type="domain" description="Pyrrolo-quinoline quinone repeat" evidence="2">
    <location>
        <begin position="30"/>
        <end position="71"/>
    </location>
</feature>
<sequence length="80" mass="8219">MTRHALPLIAAASLAACSAPRVAPAPDAGWSHYGGDAGGQRYSTAAQITPQNVKRLKPVWTFSTGDMTTKGAPCGAPPSR</sequence>